<protein>
    <submittedName>
        <fullName evidence="5">Autoinducer 2-binding protein LsrB</fullName>
    </submittedName>
</protein>
<evidence type="ECO:0000256" key="1">
    <source>
        <dbReference type="ARBA" id="ARBA00004196"/>
    </source>
</evidence>
<accession>A0ABZ3JAS5</accession>
<dbReference type="SUPFAM" id="SSF53822">
    <property type="entry name" value="Periplasmic binding protein-like I"/>
    <property type="match status" value="1"/>
</dbReference>
<name>A0ABZ3JAS5_SPOA4</name>
<dbReference type="InterPro" id="IPR025997">
    <property type="entry name" value="SBP_2_dom"/>
</dbReference>
<proteinExistence type="inferred from homology"/>
<dbReference type="PANTHER" id="PTHR30036:SF7">
    <property type="entry name" value="ABC TRANSPORTER PERIPLASMIC-BINDING PROTEIN YPHF"/>
    <property type="match status" value="1"/>
</dbReference>
<dbReference type="PROSITE" id="PS51257">
    <property type="entry name" value="PROKAR_LIPOPROTEIN"/>
    <property type="match status" value="1"/>
</dbReference>
<dbReference type="CDD" id="cd20001">
    <property type="entry name" value="PBP1_LsrB_Quorum_Sensing-like"/>
    <property type="match status" value="1"/>
</dbReference>
<dbReference type="InterPro" id="IPR050555">
    <property type="entry name" value="Bact_Solute-Bind_Prot2"/>
</dbReference>
<feature type="domain" description="Periplasmic binding protein" evidence="4">
    <location>
        <begin position="56"/>
        <end position="315"/>
    </location>
</feature>
<sequence length="358" mass="38433">MGKKKYLAVALGLLLSIGLTGCGDNSKKADTPKASVQKVVTTTDVATQGQKKDWKIAVVVKDSSNGWFARMEQGVKQYAADTGINAYQKGPASTDAAQQVQVIQDVINQGINALCVVPVDPAACDPVLKEARDKGIIVITHEGSSCKNVDYDLEAFNNAGYGAFIMDKLQESMGGKGVYTTMVAHLTNASQNEWANGAVTQQQSKYAGLKLLDNPKRVESQNNSEKAYQVAKEVLKSHPEVTGFVGTSSMDTPGIARAINELGLKGKAFVVGTGMPNECRSLIKDGSLSYITLWDPAEAGYAMCVMARQILEGKKITDGTDLGLKSYSKLIQSKDNPTLFMGAGWIAINKENVDNYNF</sequence>
<evidence type="ECO:0000256" key="3">
    <source>
        <dbReference type="SAM" id="SignalP"/>
    </source>
</evidence>
<dbReference type="InterPro" id="IPR028082">
    <property type="entry name" value="Peripla_BP_I"/>
</dbReference>
<comment type="similarity">
    <text evidence="2">Belongs to the bacterial solute-binding protein 2 family.</text>
</comment>
<feature type="chain" id="PRO_5045585690" evidence="3">
    <location>
        <begin position="23"/>
        <end position="358"/>
    </location>
</feature>
<evidence type="ECO:0000256" key="2">
    <source>
        <dbReference type="ARBA" id="ARBA00007639"/>
    </source>
</evidence>
<keyword evidence="3" id="KW-0732">Signal</keyword>
<dbReference type="Proteomes" id="UP000216052">
    <property type="component" value="Chromosome"/>
</dbReference>
<dbReference type="EMBL" id="CP155571">
    <property type="protein sequence ID" value="XFO74921.1"/>
    <property type="molecule type" value="Genomic_DNA"/>
</dbReference>
<dbReference type="RefSeq" id="WP_093797444.1">
    <property type="nucleotide sequence ID" value="NZ_CP155571.1"/>
</dbReference>
<feature type="signal peptide" evidence="3">
    <location>
        <begin position="1"/>
        <end position="22"/>
    </location>
</feature>
<evidence type="ECO:0000313" key="5">
    <source>
        <dbReference type="EMBL" id="XFO74921.1"/>
    </source>
</evidence>
<gene>
    <name evidence="5" type="primary">lsrB</name>
    <name evidence="5" type="ORF">SPACI_050320</name>
</gene>
<evidence type="ECO:0000259" key="4">
    <source>
        <dbReference type="Pfam" id="PF13407"/>
    </source>
</evidence>
<dbReference type="Pfam" id="PF13407">
    <property type="entry name" value="Peripla_BP_4"/>
    <property type="match status" value="1"/>
</dbReference>
<evidence type="ECO:0000313" key="6">
    <source>
        <dbReference type="Proteomes" id="UP000216052"/>
    </source>
</evidence>
<dbReference type="Gene3D" id="3.40.50.2300">
    <property type="match status" value="2"/>
</dbReference>
<reference evidence="5" key="1">
    <citation type="submission" date="2024-05" db="EMBL/GenBank/DDBJ databases">
        <title>Isolation and characterization of Sporomusa carbonis sp. nov., a carboxydotrophic hydrogenogen in the genus of Sporomusa isolated from a charcoal burning pile.</title>
        <authorList>
            <person name="Boeer T."/>
            <person name="Rosenbaum F."/>
            <person name="Eysell L."/>
            <person name="Mueller V."/>
            <person name="Daniel R."/>
            <person name="Poehlein A."/>
        </authorList>
    </citation>
    <scope>NUCLEOTIDE SEQUENCE [LARGE SCALE GENOMIC DNA]</scope>
    <source>
        <strain evidence="5">DSM 3132</strain>
    </source>
</reference>
<dbReference type="PANTHER" id="PTHR30036">
    <property type="entry name" value="D-XYLOSE-BINDING PERIPLASMIC PROTEIN"/>
    <property type="match status" value="1"/>
</dbReference>
<comment type="subcellular location">
    <subcellularLocation>
        <location evidence="1">Cell envelope</location>
    </subcellularLocation>
</comment>
<keyword evidence="6" id="KW-1185">Reference proteome</keyword>
<organism evidence="5 6">
    <name type="scientific">Sporomusa acidovorans (strain ATCC 49682 / DSM 3132 / Mol)</name>
    <dbReference type="NCBI Taxonomy" id="1123286"/>
    <lineage>
        <taxon>Bacteria</taxon>
        <taxon>Bacillati</taxon>
        <taxon>Bacillota</taxon>
        <taxon>Negativicutes</taxon>
        <taxon>Selenomonadales</taxon>
        <taxon>Sporomusaceae</taxon>
        <taxon>Sporomusa</taxon>
    </lineage>
</organism>